<dbReference type="CDD" id="cd05233">
    <property type="entry name" value="SDR_c"/>
    <property type="match status" value="1"/>
</dbReference>
<dbReference type="Pfam" id="PF13561">
    <property type="entry name" value="adh_short_C2"/>
    <property type="match status" value="1"/>
</dbReference>
<dbReference type="EMBL" id="WMIG01000012">
    <property type="protein sequence ID" value="MTH60995.1"/>
    <property type="molecule type" value="Genomic_DNA"/>
</dbReference>
<gene>
    <name evidence="3" type="ORF">GL300_17425</name>
</gene>
<dbReference type="FunFam" id="3.40.50.720:FF:000084">
    <property type="entry name" value="Short-chain dehydrogenase reductase"/>
    <property type="match status" value="1"/>
</dbReference>
<dbReference type="OrthoDB" id="9789398at2"/>
<sequence>MTTSFDFRGTSVLVTGASRGIGYGVATGFARAGADLTILAEGEDVHAAAAQLSQDCGVAVRGLACDITSAEAVAGAVAQLDRIDVLVNNAGLELLTPLEGGDALQIESDFRRIVDINVTGTFLMTRAALPLMTRPGANIVNTCSIWSRTSEPGFAAYASSKHASLGLTRTFAKELGPRGIRVNGVCPGWVRTVASMRSLARMSVETGRSEADLLDEIVGNQILPGLMEPEDMAATYLFLASDAAKNITGQAIMVDRGEVLA</sequence>
<keyword evidence="2" id="KW-0560">Oxidoreductase</keyword>
<dbReference type="InterPro" id="IPR036291">
    <property type="entry name" value="NAD(P)-bd_dom_sf"/>
</dbReference>
<dbReference type="PANTHER" id="PTHR24321:SF8">
    <property type="entry name" value="ESTRADIOL 17-BETA-DEHYDROGENASE 8-RELATED"/>
    <property type="match status" value="1"/>
</dbReference>
<dbReference type="PANTHER" id="PTHR24321">
    <property type="entry name" value="DEHYDROGENASES, SHORT CHAIN"/>
    <property type="match status" value="1"/>
</dbReference>
<dbReference type="PRINTS" id="PR00080">
    <property type="entry name" value="SDRFAMILY"/>
</dbReference>
<comment type="similarity">
    <text evidence="1">Belongs to the short-chain dehydrogenases/reductases (SDR) family.</text>
</comment>
<proteinExistence type="inferred from homology"/>
<evidence type="ECO:0000256" key="1">
    <source>
        <dbReference type="ARBA" id="ARBA00006484"/>
    </source>
</evidence>
<dbReference type="RefSeq" id="WP_155040934.1">
    <property type="nucleotide sequence ID" value="NZ_JBHGCD010000021.1"/>
</dbReference>
<keyword evidence="4" id="KW-1185">Reference proteome</keyword>
<dbReference type="InterPro" id="IPR020904">
    <property type="entry name" value="Sc_DH/Rdtase_CS"/>
</dbReference>
<name>A0A844HS15_9RHOB</name>
<evidence type="ECO:0000313" key="4">
    <source>
        <dbReference type="Proteomes" id="UP000449846"/>
    </source>
</evidence>
<protein>
    <submittedName>
        <fullName evidence="3">SDR family oxidoreductase</fullName>
    </submittedName>
</protein>
<dbReference type="SUPFAM" id="SSF51735">
    <property type="entry name" value="NAD(P)-binding Rossmann-fold domains"/>
    <property type="match status" value="1"/>
</dbReference>
<dbReference type="PROSITE" id="PS00061">
    <property type="entry name" value="ADH_SHORT"/>
    <property type="match status" value="1"/>
</dbReference>
<dbReference type="AlphaFoldDB" id="A0A844HS15"/>
<organism evidence="3 4">
    <name type="scientific">Paracoccus litorisediminis</name>
    <dbReference type="NCBI Taxonomy" id="2006130"/>
    <lineage>
        <taxon>Bacteria</taxon>
        <taxon>Pseudomonadati</taxon>
        <taxon>Pseudomonadota</taxon>
        <taxon>Alphaproteobacteria</taxon>
        <taxon>Rhodobacterales</taxon>
        <taxon>Paracoccaceae</taxon>
        <taxon>Paracoccus</taxon>
    </lineage>
</organism>
<reference evidence="3 4" key="1">
    <citation type="submission" date="2019-11" db="EMBL/GenBank/DDBJ databases">
        <authorList>
            <person name="Dong K."/>
        </authorList>
    </citation>
    <scope>NUCLEOTIDE SEQUENCE [LARGE SCALE GENOMIC DNA]</scope>
    <source>
        <strain evidence="3 4">NBRC 112902</strain>
    </source>
</reference>
<comment type="caution">
    <text evidence="3">The sequence shown here is derived from an EMBL/GenBank/DDBJ whole genome shotgun (WGS) entry which is preliminary data.</text>
</comment>
<evidence type="ECO:0000256" key="2">
    <source>
        <dbReference type="ARBA" id="ARBA00023002"/>
    </source>
</evidence>
<dbReference type="PRINTS" id="PR00081">
    <property type="entry name" value="GDHRDH"/>
</dbReference>
<dbReference type="GO" id="GO:0016491">
    <property type="term" value="F:oxidoreductase activity"/>
    <property type="evidence" value="ECO:0007669"/>
    <property type="project" value="UniProtKB-KW"/>
</dbReference>
<dbReference type="InterPro" id="IPR002347">
    <property type="entry name" value="SDR_fam"/>
</dbReference>
<dbReference type="Gene3D" id="3.40.50.720">
    <property type="entry name" value="NAD(P)-binding Rossmann-like Domain"/>
    <property type="match status" value="1"/>
</dbReference>
<accession>A0A844HS15</accession>
<evidence type="ECO:0000313" key="3">
    <source>
        <dbReference type="EMBL" id="MTH60995.1"/>
    </source>
</evidence>
<dbReference type="Proteomes" id="UP000449846">
    <property type="component" value="Unassembled WGS sequence"/>
</dbReference>